<keyword evidence="1" id="KW-1133">Transmembrane helix</keyword>
<sequence length="264" mass="29726">MRRKNLLKELGIQKQADTSCNALDIDTENVRQRVYAKLDFADTERKQTTMRSKKKILPLLIAATLTIGVTAVAATGKISMWIGSSASRADYTSLPTLEQVTKDIGYRPVLIDTFENGYCFKKGNIIKNSFKDDNANVIEKFKSVSFDYQKNGDVVSFEQQKFNSKLIPSGDIIATVNGTNLYYVHYINKVVSDDYELTEQDKKDQASGKLVFSYDDSASQIDVSQVQSVNWNKDDIQYDLLQIDGKLSAGELADMAREVINNRR</sequence>
<keyword evidence="1" id="KW-0472">Membrane</keyword>
<dbReference type="RefSeq" id="WP_055052714.1">
    <property type="nucleotide sequence ID" value="NZ_CYZA01000002.1"/>
</dbReference>
<feature type="transmembrane region" description="Helical" evidence="1">
    <location>
        <begin position="56"/>
        <end position="82"/>
    </location>
</feature>
<dbReference type="Proteomes" id="UP000095447">
    <property type="component" value="Unassembled WGS sequence"/>
</dbReference>
<evidence type="ECO:0000313" key="2">
    <source>
        <dbReference type="EMBL" id="CUN55703.1"/>
    </source>
</evidence>
<gene>
    <name evidence="2" type="ORF">ERS852395_00689</name>
</gene>
<keyword evidence="1" id="KW-0812">Transmembrane</keyword>
<dbReference type="EMBL" id="CYZA01000002">
    <property type="protein sequence ID" value="CUN55703.1"/>
    <property type="molecule type" value="Genomic_DNA"/>
</dbReference>
<evidence type="ECO:0000256" key="1">
    <source>
        <dbReference type="SAM" id="Phobius"/>
    </source>
</evidence>
<accession>A0A173XW50</accession>
<protein>
    <recommendedName>
        <fullName evidence="4">DUF4367 domain-containing protein</fullName>
    </recommendedName>
</protein>
<name>A0A173XW50_9FIRM</name>
<reference evidence="2 3" key="1">
    <citation type="submission" date="2015-09" db="EMBL/GenBank/DDBJ databases">
        <authorList>
            <consortium name="Pathogen Informatics"/>
        </authorList>
    </citation>
    <scope>NUCLEOTIDE SEQUENCE [LARGE SCALE GENOMIC DNA]</scope>
    <source>
        <strain evidence="2 3">2789STDY5608838</strain>
    </source>
</reference>
<evidence type="ECO:0000313" key="3">
    <source>
        <dbReference type="Proteomes" id="UP000095447"/>
    </source>
</evidence>
<organism evidence="2 3">
    <name type="scientific">Blautia obeum</name>
    <dbReference type="NCBI Taxonomy" id="40520"/>
    <lineage>
        <taxon>Bacteria</taxon>
        <taxon>Bacillati</taxon>
        <taxon>Bacillota</taxon>
        <taxon>Clostridia</taxon>
        <taxon>Lachnospirales</taxon>
        <taxon>Lachnospiraceae</taxon>
        <taxon>Blautia</taxon>
    </lineage>
</organism>
<dbReference type="AlphaFoldDB" id="A0A173XW50"/>
<evidence type="ECO:0008006" key="4">
    <source>
        <dbReference type="Google" id="ProtNLM"/>
    </source>
</evidence>
<proteinExistence type="predicted"/>